<dbReference type="SUPFAM" id="SSF48537">
    <property type="entry name" value="Phospholipase C/P1 nuclease"/>
    <property type="match status" value="1"/>
</dbReference>
<evidence type="ECO:0000313" key="8">
    <source>
        <dbReference type="Proteomes" id="UP001258994"/>
    </source>
</evidence>
<evidence type="ECO:0000256" key="6">
    <source>
        <dbReference type="ARBA" id="ARBA00023180"/>
    </source>
</evidence>
<evidence type="ECO:0000313" key="7">
    <source>
        <dbReference type="EMBL" id="WNC71901.1"/>
    </source>
</evidence>
<keyword evidence="1" id="KW-0540">Nuclease</keyword>
<evidence type="ECO:0000256" key="1">
    <source>
        <dbReference type="ARBA" id="ARBA00022722"/>
    </source>
</evidence>
<organism evidence="7 8">
    <name type="scientific">Thalassotalea psychrophila</name>
    <dbReference type="NCBI Taxonomy" id="3065647"/>
    <lineage>
        <taxon>Bacteria</taxon>
        <taxon>Pseudomonadati</taxon>
        <taxon>Pseudomonadota</taxon>
        <taxon>Gammaproteobacteria</taxon>
        <taxon>Alteromonadales</taxon>
        <taxon>Colwelliaceae</taxon>
        <taxon>Thalassotalea</taxon>
    </lineage>
</organism>
<dbReference type="InterPro" id="IPR008947">
    <property type="entry name" value="PLipase_C/P1_nuclease_dom_sf"/>
</dbReference>
<dbReference type="Proteomes" id="UP001258994">
    <property type="component" value="Chromosome"/>
</dbReference>
<dbReference type="PANTHER" id="PTHR33146:SF26">
    <property type="entry name" value="ENDONUCLEASE 4"/>
    <property type="match status" value="1"/>
</dbReference>
<keyword evidence="2" id="KW-0479">Metal-binding</keyword>
<sequence>MRLIFILFILCFSANIYALGSKGHWLVCQLAFENLSSIQQNALTKLTNHFPVEQKHQLNAYLNRSSNTEVTFADACSWADAIRNDEQFLSFNSWHYLNVGREQSKVEVDDCRGNCIISAIEYHQQQFKEQTYPAYKLTALLFLAHWIGDIHQPLHVSFKSDLGGNKTKVIDKINSNKHQCRNLHQVWDRCLLNKSSKKDLLSNLDISLSNDEIDLLNQKNIMNWANQSLKITRSKSIGYCSENNSNAMCQPLSQAIMFDQSYYSRNQPILKTQIKLAAIRLNLFLSEHL</sequence>
<evidence type="ECO:0000256" key="3">
    <source>
        <dbReference type="ARBA" id="ARBA00022759"/>
    </source>
</evidence>
<keyword evidence="3" id="KW-0255">Endonuclease</keyword>
<name>A0ABY9TTY5_9GAMM</name>
<evidence type="ECO:0000256" key="5">
    <source>
        <dbReference type="ARBA" id="ARBA00023157"/>
    </source>
</evidence>
<gene>
    <name evidence="7" type="ORF">RGQ13_17555</name>
</gene>
<dbReference type="Gene3D" id="1.10.575.10">
    <property type="entry name" value="P1 Nuclease"/>
    <property type="match status" value="1"/>
</dbReference>
<reference evidence="8" key="1">
    <citation type="submission" date="2023-09" db="EMBL/GenBank/DDBJ databases">
        <authorList>
            <person name="Li S."/>
            <person name="Li X."/>
            <person name="Zhang C."/>
            <person name="Zhao Z."/>
        </authorList>
    </citation>
    <scope>NUCLEOTIDE SEQUENCE [LARGE SCALE GENOMIC DNA]</scope>
    <source>
        <strain evidence="8">SQ149</strain>
    </source>
</reference>
<evidence type="ECO:0000256" key="4">
    <source>
        <dbReference type="ARBA" id="ARBA00022801"/>
    </source>
</evidence>
<keyword evidence="6" id="KW-0325">Glycoprotein</keyword>
<evidence type="ECO:0000256" key="2">
    <source>
        <dbReference type="ARBA" id="ARBA00022723"/>
    </source>
</evidence>
<keyword evidence="4" id="KW-0378">Hydrolase</keyword>
<dbReference type="InterPro" id="IPR003154">
    <property type="entry name" value="S1/P1nuclease"/>
</dbReference>
<dbReference type="PANTHER" id="PTHR33146">
    <property type="entry name" value="ENDONUCLEASE 4"/>
    <property type="match status" value="1"/>
</dbReference>
<dbReference type="Pfam" id="PF02265">
    <property type="entry name" value="S1-P1_nuclease"/>
    <property type="match status" value="1"/>
</dbReference>
<keyword evidence="8" id="KW-1185">Reference proteome</keyword>
<dbReference type="EMBL" id="CP134145">
    <property type="protein sequence ID" value="WNC71901.1"/>
    <property type="molecule type" value="Genomic_DNA"/>
</dbReference>
<dbReference type="RefSeq" id="WP_348391022.1">
    <property type="nucleotide sequence ID" value="NZ_CP134145.1"/>
</dbReference>
<keyword evidence="5" id="KW-1015">Disulfide bond</keyword>
<accession>A0ABY9TTY5</accession>
<protein>
    <submittedName>
        <fullName evidence="7">S1/P1 nuclease</fullName>
    </submittedName>
</protein>
<dbReference type="CDD" id="cd11010">
    <property type="entry name" value="S1-P1_nuclease"/>
    <property type="match status" value="1"/>
</dbReference>
<proteinExistence type="predicted"/>